<dbReference type="Gene3D" id="1.20.1250.20">
    <property type="entry name" value="MFS general substrate transporter like domains"/>
    <property type="match status" value="1"/>
</dbReference>
<dbReference type="EMBL" id="CP011046">
    <property type="protein sequence ID" value="AJW80732.1"/>
    <property type="molecule type" value="Genomic_DNA"/>
</dbReference>
<proteinExistence type="predicted"/>
<dbReference type="InterPro" id="IPR036259">
    <property type="entry name" value="MFS_trans_sf"/>
</dbReference>
<dbReference type="InterPro" id="IPR011701">
    <property type="entry name" value="MFS"/>
</dbReference>
<dbReference type="PANTHER" id="PTHR23513">
    <property type="entry name" value="INTEGRAL MEMBRANE EFFLUX PROTEIN-RELATED"/>
    <property type="match status" value="1"/>
</dbReference>
<feature type="transmembrane region" description="Helical" evidence="6">
    <location>
        <begin position="324"/>
        <end position="350"/>
    </location>
</feature>
<feature type="transmembrane region" description="Helical" evidence="6">
    <location>
        <begin position="362"/>
        <end position="384"/>
    </location>
</feature>
<keyword evidence="7" id="KW-0614">Plasmid</keyword>
<feature type="transmembrane region" description="Helical" evidence="6">
    <location>
        <begin position="21"/>
        <end position="42"/>
    </location>
</feature>
<accession>A0A0D5CN70</accession>
<feature type="transmembrane region" description="Helical" evidence="6">
    <location>
        <begin position="236"/>
        <end position="255"/>
    </location>
</feature>
<feature type="transmembrane region" description="Helical" evidence="6">
    <location>
        <begin position="275"/>
        <end position="293"/>
    </location>
</feature>
<sequence>MPEKHEKGGRRVDVIRWLTGYGLSVVGDQVYFVVLSWTAVQLAGHGEVGMVMAAGAVGRAALLLVGGAVADRFGAMRVTLVTAGMRVAVMSVIALVVLKSGPSIAHLVVLTMAFGAIDGLFLPAAGSLPALLVRPDEIVSLQSVRALVQHACTLVGPAIAGYLVSGWSASAIFALLAAVFGASVIALALTRLPAPRGEPPVVEASGSVSSRAEAARRPGLISEVVAGMHYVGGHQLLMPMLVVVAVVEIAIAGPLDVGVPLLSHDRGWRAEGGGWLLAAFGTGAGVAAVSLTIRKPTAHAGLVSLLALVVTGPALTLLGSAQSLHLAVLAAFTIGAGTGVCGSLLSSFVLTVSAPAQVGRVVGLMALATFAGDPIAFAATGYVSQAAHPAVVFTVAGATISAVGIVALLNDPLRHAELPV</sequence>
<evidence type="ECO:0000313" key="7">
    <source>
        <dbReference type="EMBL" id="AJW80732.1"/>
    </source>
</evidence>
<dbReference type="Pfam" id="PF07690">
    <property type="entry name" value="MFS_1"/>
    <property type="match status" value="1"/>
</dbReference>
<keyword evidence="5 6" id="KW-0472">Membrane</keyword>
<dbReference type="Proteomes" id="UP000032604">
    <property type="component" value="Plasmid pCI3"/>
</dbReference>
<keyword evidence="3 6" id="KW-0812">Transmembrane</keyword>
<keyword evidence="4 6" id="KW-1133">Transmembrane helix</keyword>
<evidence type="ECO:0008006" key="9">
    <source>
        <dbReference type="Google" id="ProtNLM"/>
    </source>
</evidence>
<feature type="transmembrane region" description="Helical" evidence="6">
    <location>
        <begin position="390"/>
        <end position="409"/>
    </location>
</feature>
<organism evidence="7 8">
    <name type="scientific">Clavibacter michiganensis subsp. insidiosus</name>
    <dbReference type="NCBI Taxonomy" id="33014"/>
    <lineage>
        <taxon>Bacteria</taxon>
        <taxon>Bacillati</taxon>
        <taxon>Actinomycetota</taxon>
        <taxon>Actinomycetes</taxon>
        <taxon>Micrococcales</taxon>
        <taxon>Microbacteriaceae</taxon>
        <taxon>Clavibacter</taxon>
    </lineage>
</organism>
<dbReference type="PANTHER" id="PTHR23513:SF17">
    <property type="entry name" value="MEMBRANE PROTEIN"/>
    <property type="match status" value="1"/>
</dbReference>
<evidence type="ECO:0000256" key="3">
    <source>
        <dbReference type="ARBA" id="ARBA00022692"/>
    </source>
</evidence>
<comment type="subcellular location">
    <subcellularLocation>
        <location evidence="1">Cell membrane</location>
        <topology evidence="1">Multi-pass membrane protein</topology>
    </subcellularLocation>
</comment>
<protein>
    <recommendedName>
        <fullName evidence="9">MFS transporter</fullName>
    </recommendedName>
</protein>
<evidence type="ECO:0000256" key="5">
    <source>
        <dbReference type="ARBA" id="ARBA00023136"/>
    </source>
</evidence>
<feature type="transmembrane region" description="Helical" evidence="6">
    <location>
        <begin position="48"/>
        <end position="66"/>
    </location>
</feature>
<evidence type="ECO:0000256" key="2">
    <source>
        <dbReference type="ARBA" id="ARBA00022475"/>
    </source>
</evidence>
<evidence type="ECO:0000313" key="8">
    <source>
        <dbReference type="Proteomes" id="UP000032604"/>
    </source>
</evidence>
<dbReference type="SUPFAM" id="SSF103473">
    <property type="entry name" value="MFS general substrate transporter"/>
    <property type="match status" value="1"/>
</dbReference>
<dbReference type="KEGG" id="cmh:VO01_15975"/>
<dbReference type="CDD" id="cd06173">
    <property type="entry name" value="MFS_MefA_like"/>
    <property type="match status" value="1"/>
</dbReference>
<dbReference type="HOGENOM" id="CLU_034180_17_1_11"/>
<keyword evidence="2" id="KW-1003">Cell membrane</keyword>
<evidence type="ECO:0000256" key="4">
    <source>
        <dbReference type="ARBA" id="ARBA00022989"/>
    </source>
</evidence>
<name>A0A0D5CN70_9MICO</name>
<evidence type="ECO:0000256" key="6">
    <source>
        <dbReference type="SAM" id="Phobius"/>
    </source>
</evidence>
<feature type="transmembrane region" description="Helical" evidence="6">
    <location>
        <begin position="300"/>
        <end position="318"/>
    </location>
</feature>
<geneLocation type="plasmid" evidence="7 8">
    <name>pCI3</name>
</geneLocation>
<gene>
    <name evidence="7" type="ORF">VO01_15975</name>
</gene>
<dbReference type="GO" id="GO:0022857">
    <property type="term" value="F:transmembrane transporter activity"/>
    <property type="evidence" value="ECO:0007669"/>
    <property type="project" value="InterPro"/>
</dbReference>
<reference evidence="7 8" key="1">
    <citation type="journal article" date="2015" name="Genome Announc.">
        <title>Complete Genome Sequence of Clavibacter michiganensis subsp. insidiosus R1-1 Using PacBio Single-Molecule Real-Time Technology.</title>
        <authorList>
            <person name="Lu Y."/>
            <person name="Samac D.A."/>
            <person name="Glazebrook J."/>
            <person name="Ishimaru C.A."/>
        </authorList>
    </citation>
    <scope>NUCLEOTIDE SEQUENCE [LARGE SCALE GENOMIC DNA]</scope>
    <source>
        <strain evidence="7 8">R1-1</strain>
        <plasmid evidence="7 8">pCI3</plasmid>
    </source>
</reference>
<dbReference type="GO" id="GO:0005886">
    <property type="term" value="C:plasma membrane"/>
    <property type="evidence" value="ECO:0007669"/>
    <property type="project" value="UniProtKB-SubCell"/>
</dbReference>
<feature type="transmembrane region" description="Helical" evidence="6">
    <location>
        <begin position="170"/>
        <end position="189"/>
    </location>
</feature>
<dbReference type="AlphaFoldDB" id="A0A0D5CN70"/>
<dbReference type="PATRIC" id="fig|33014.5.peg.3314"/>
<evidence type="ECO:0000256" key="1">
    <source>
        <dbReference type="ARBA" id="ARBA00004651"/>
    </source>
</evidence>